<dbReference type="PROSITE" id="PS50137">
    <property type="entry name" value="DS_RBD"/>
    <property type="match status" value="1"/>
</dbReference>
<dbReference type="EC" id="3.1.26.3" evidence="9"/>
<keyword evidence="7 9" id="KW-0378">Hydrolase</keyword>
<dbReference type="GO" id="GO:0006397">
    <property type="term" value="P:mRNA processing"/>
    <property type="evidence" value="ECO:0007669"/>
    <property type="project" value="UniProtKB-UniRule"/>
</dbReference>
<evidence type="ECO:0000256" key="7">
    <source>
        <dbReference type="ARBA" id="ARBA00022801"/>
    </source>
</evidence>
<proteinExistence type="inferred from homology"/>
<keyword evidence="4 9" id="KW-0507">mRNA processing</keyword>
<feature type="active site" evidence="9">
    <location>
        <position position="121"/>
    </location>
</feature>
<dbReference type="SUPFAM" id="SSF54768">
    <property type="entry name" value="dsRNA-binding domain-like"/>
    <property type="match status" value="1"/>
</dbReference>
<name>B9XI61_PEDPL</name>
<keyword evidence="9" id="KW-0819">tRNA processing</keyword>
<comment type="similarity">
    <text evidence="2">Belongs to the ribonuclease III family.</text>
</comment>
<dbReference type="GO" id="GO:0019843">
    <property type="term" value="F:rRNA binding"/>
    <property type="evidence" value="ECO:0007669"/>
    <property type="project" value="UniProtKB-KW"/>
</dbReference>
<keyword evidence="3 9" id="KW-0698">rRNA processing</keyword>
<evidence type="ECO:0000256" key="5">
    <source>
        <dbReference type="ARBA" id="ARBA00022722"/>
    </source>
</evidence>
<feature type="domain" description="RNase III" evidence="11">
    <location>
        <begin position="4"/>
        <end position="132"/>
    </location>
</feature>
<dbReference type="GO" id="GO:0010468">
    <property type="term" value="P:regulation of gene expression"/>
    <property type="evidence" value="ECO:0007669"/>
    <property type="project" value="TreeGrafter"/>
</dbReference>
<evidence type="ECO:0000256" key="3">
    <source>
        <dbReference type="ARBA" id="ARBA00022552"/>
    </source>
</evidence>
<dbReference type="CDD" id="cd10845">
    <property type="entry name" value="DSRM_RNAse_III_family"/>
    <property type="match status" value="1"/>
</dbReference>
<dbReference type="Gene3D" id="3.30.160.20">
    <property type="match status" value="1"/>
</dbReference>
<dbReference type="GO" id="GO:0004525">
    <property type="term" value="F:ribonuclease III activity"/>
    <property type="evidence" value="ECO:0007669"/>
    <property type="project" value="UniProtKB-UniRule"/>
</dbReference>
<dbReference type="EMBL" id="ABOX02000016">
    <property type="protein sequence ID" value="EEF60554.1"/>
    <property type="molecule type" value="Genomic_DNA"/>
</dbReference>
<evidence type="ECO:0000259" key="10">
    <source>
        <dbReference type="PROSITE" id="PS50137"/>
    </source>
</evidence>
<dbReference type="GO" id="GO:0008033">
    <property type="term" value="P:tRNA processing"/>
    <property type="evidence" value="ECO:0007669"/>
    <property type="project" value="UniProtKB-KW"/>
</dbReference>
<gene>
    <name evidence="9" type="primary">rnc</name>
    <name evidence="12" type="ORF">Cflav_PD3524</name>
</gene>
<reference evidence="12 13" key="1">
    <citation type="journal article" date="2011" name="J. Bacteriol.">
        <title>Genome sequence of 'Pedosphaera parvula' Ellin514, an aerobic Verrucomicrobial isolate from pasture soil.</title>
        <authorList>
            <person name="Kant R."/>
            <person name="van Passel M.W."/>
            <person name="Sangwan P."/>
            <person name="Palva A."/>
            <person name="Lucas S."/>
            <person name="Copeland A."/>
            <person name="Lapidus A."/>
            <person name="Glavina Del Rio T."/>
            <person name="Dalin E."/>
            <person name="Tice H."/>
            <person name="Bruce D."/>
            <person name="Goodwin L."/>
            <person name="Pitluck S."/>
            <person name="Chertkov O."/>
            <person name="Larimer F.W."/>
            <person name="Land M.L."/>
            <person name="Hauser L."/>
            <person name="Brettin T.S."/>
            <person name="Detter J.C."/>
            <person name="Han S."/>
            <person name="de Vos W.M."/>
            <person name="Janssen P.H."/>
            <person name="Smidt H."/>
        </authorList>
    </citation>
    <scope>NUCLEOTIDE SEQUENCE [LARGE SCALE GENOMIC DNA]</scope>
    <source>
        <strain evidence="12 13">Ellin514</strain>
    </source>
</reference>
<feature type="domain" description="DRBM" evidence="10">
    <location>
        <begin position="159"/>
        <end position="228"/>
    </location>
</feature>
<evidence type="ECO:0000256" key="4">
    <source>
        <dbReference type="ARBA" id="ARBA00022664"/>
    </source>
</evidence>
<keyword evidence="9" id="KW-0460">Magnesium</keyword>
<dbReference type="SMART" id="SM00535">
    <property type="entry name" value="RIBOc"/>
    <property type="match status" value="1"/>
</dbReference>
<dbReference type="PANTHER" id="PTHR11207">
    <property type="entry name" value="RIBONUCLEASE III"/>
    <property type="match status" value="1"/>
</dbReference>
<comment type="catalytic activity">
    <reaction evidence="1 9">
        <text>Endonucleolytic cleavage to 5'-phosphomonoester.</text>
        <dbReference type="EC" id="3.1.26.3"/>
    </reaction>
</comment>
<comment type="subunit">
    <text evidence="9">Homodimer.</text>
</comment>
<comment type="caution">
    <text evidence="12">The sequence shown here is derived from an EMBL/GenBank/DDBJ whole genome shotgun (WGS) entry which is preliminary data.</text>
</comment>
<keyword evidence="8 9" id="KW-0694">RNA-binding</keyword>
<dbReference type="Gene3D" id="1.10.1520.10">
    <property type="entry name" value="Ribonuclease III domain"/>
    <property type="match status" value="1"/>
</dbReference>
<dbReference type="HAMAP" id="MF_00104">
    <property type="entry name" value="RNase_III"/>
    <property type="match status" value="1"/>
</dbReference>
<dbReference type="GO" id="GO:0005737">
    <property type="term" value="C:cytoplasm"/>
    <property type="evidence" value="ECO:0007669"/>
    <property type="project" value="UniProtKB-SubCell"/>
</dbReference>
<dbReference type="AlphaFoldDB" id="B9XI61"/>
<evidence type="ECO:0000313" key="13">
    <source>
        <dbReference type="Proteomes" id="UP000003688"/>
    </source>
</evidence>
<dbReference type="CDD" id="cd00593">
    <property type="entry name" value="RIBOc"/>
    <property type="match status" value="1"/>
</dbReference>
<comment type="subcellular location">
    <subcellularLocation>
        <location evidence="9">Cytoplasm</location>
    </subcellularLocation>
</comment>
<keyword evidence="9" id="KW-0963">Cytoplasm</keyword>
<dbReference type="FunFam" id="1.10.1520.10:FF:000001">
    <property type="entry name" value="Ribonuclease 3"/>
    <property type="match status" value="1"/>
</dbReference>
<comment type="function">
    <text evidence="9">Digests double-stranded RNA. Involved in the processing of primary rRNA transcript to yield the immediate precursors to the large and small rRNAs (23S and 16S). Processes some mRNAs, and tRNAs when they are encoded in the rRNA operon. Processes pre-crRNA and tracrRNA of type II CRISPR loci if present in the organism.</text>
</comment>
<keyword evidence="9" id="KW-0699">rRNA-binding</keyword>
<keyword evidence="5 9" id="KW-0540">Nuclease</keyword>
<sequence>MPDLNNLQTALGYAFRKIELLQLALTHPSVAHEQRTPVQHNQRLEFLGDAVLQLVLTHELYSKFPDFGEGPLTKARAKLVNRRALAEQGRALNLGAHLILSRGEEAHGGRLRPSALADTFEALLGAIFLDGGFEAVEKFLLARFHDMLAEISALPALENPKGELQELLQAKSSEAPQYNVVSTSGPDHDRVFECIVQHNGVELAHGRGKSKKEAESAAALAALLELRGVTQ</sequence>
<dbReference type="Pfam" id="PF00035">
    <property type="entry name" value="dsrm"/>
    <property type="match status" value="1"/>
</dbReference>
<dbReference type="InterPro" id="IPR011907">
    <property type="entry name" value="RNase_III"/>
</dbReference>
<organism evidence="12 13">
    <name type="scientific">Pedosphaera parvula (strain Ellin514)</name>
    <dbReference type="NCBI Taxonomy" id="320771"/>
    <lineage>
        <taxon>Bacteria</taxon>
        <taxon>Pseudomonadati</taxon>
        <taxon>Verrucomicrobiota</taxon>
        <taxon>Pedosphaerae</taxon>
        <taxon>Pedosphaerales</taxon>
        <taxon>Pedosphaeraceae</taxon>
        <taxon>Pedosphaera</taxon>
    </lineage>
</organism>
<evidence type="ECO:0000256" key="9">
    <source>
        <dbReference type="HAMAP-Rule" id="MF_00104"/>
    </source>
</evidence>
<dbReference type="Pfam" id="PF14622">
    <property type="entry name" value="Ribonucleas_3_3"/>
    <property type="match status" value="1"/>
</dbReference>
<evidence type="ECO:0000256" key="6">
    <source>
        <dbReference type="ARBA" id="ARBA00022759"/>
    </source>
</evidence>
<feature type="active site" evidence="9">
    <location>
        <position position="49"/>
    </location>
</feature>
<keyword evidence="13" id="KW-1185">Reference proteome</keyword>
<feature type="binding site" evidence="9">
    <location>
        <position position="121"/>
    </location>
    <ligand>
        <name>Mg(2+)</name>
        <dbReference type="ChEBI" id="CHEBI:18420"/>
    </ligand>
</feature>
<dbReference type="GO" id="GO:0046872">
    <property type="term" value="F:metal ion binding"/>
    <property type="evidence" value="ECO:0007669"/>
    <property type="project" value="UniProtKB-KW"/>
</dbReference>
<dbReference type="GO" id="GO:0006364">
    <property type="term" value="P:rRNA processing"/>
    <property type="evidence" value="ECO:0007669"/>
    <property type="project" value="UniProtKB-UniRule"/>
</dbReference>
<feature type="binding site" evidence="9">
    <location>
        <position position="118"/>
    </location>
    <ligand>
        <name>Mg(2+)</name>
        <dbReference type="ChEBI" id="CHEBI:18420"/>
    </ligand>
</feature>
<keyword evidence="9" id="KW-0479">Metal-binding</keyword>
<dbReference type="InterPro" id="IPR000999">
    <property type="entry name" value="RNase_III_dom"/>
</dbReference>
<protein>
    <recommendedName>
        <fullName evidence="9">Ribonuclease 3</fullName>
        <ecNumber evidence="9">3.1.26.3</ecNumber>
    </recommendedName>
    <alternativeName>
        <fullName evidence="9">Ribonuclease III</fullName>
        <shortName evidence="9">RNase III</shortName>
    </alternativeName>
</protein>
<dbReference type="SMART" id="SM00358">
    <property type="entry name" value="DSRM"/>
    <property type="match status" value="1"/>
</dbReference>
<evidence type="ECO:0000256" key="8">
    <source>
        <dbReference type="ARBA" id="ARBA00022884"/>
    </source>
</evidence>
<dbReference type="PANTHER" id="PTHR11207:SF0">
    <property type="entry name" value="RIBONUCLEASE 3"/>
    <property type="match status" value="1"/>
</dbReference>
<dbReference type="PROSITE" id="PS50142">
    <property type="entry name" value="RNASE_3_2"/>
    <property type="match status" value="1"/>
</dbReference>
<evidence type="ECO:0000313" key="12">
    <source>
        <dbReference type="EMBL" id="EEF60554.1"/>
    </source>
</evidence>
<dbReference type="InterPro" id="IPR014720">
    <property type="entry name" value="dsRBD_dom"/>
</dbReference>
<dbReference type="NCBIfam" id="TIGR02191">
    <property type="entry name" value="RNaseIII"/>
    <property type="match status" value="1"/>
</dbReference>
<dbReference type="PROSITE" id="PS00517">
    <property type="entry name" value="RNASE_3_1"/>
    <property type="match status" value="1"/>
</dbReference>
<evidence type="ECO:0000256" key="1">
    <source>
        <dbReference type="ARBA" id="ARBA00000109"/>
    </source>
</evidence>
<dbReference type="InterPro" id="IPR036389">
    <property type="entry name" value="RNase_III_sf"/>
</dbReference>
<dbReference type="Proteomes" id="UP000003688">
    <property type="component" value="Unassembled WGS sequence"/>
</dbReference>
<keyword evidence="6 9" id="KW-0255">Endonuclease</keyword>
<dbReference type="STRING" id="320771.Cflav_PD3524"/>
<dbReference type="GO" id="GO:0003725">
    <property type="term" value="F:double-stranded RNA binding"/>
    <property type="evidence" value="ECO:0007669"/>
    <property type="project" value="TreeGrafter"/>
</dbReference>
<dbReference type="RefSeq" id="WP_007415505.1">
    <property type="nucleotide sequence ID" value="NZ_ABOX02000016.1"/>
</dbReference>
<feature type="binding site" evidence="9">
    <location>
        <position position="45"/>
    </location>
    <ligand>
        <name>Mg(2+)</name>
        <dbReference type="ChEBI" id="CHEBI:18420"/>
    </ligand>
</feature>
<evidence type="ECO:0000256" key="2">
    <source>
        <dbReference type="ARBA" id="ARBA00010183"/>
    </source>
</evidence>
<dbReference type="SUPFAM" id="SSF69065">
    <property type="entry name" value="RNase III domain-like"/>
    <property type="match status" value="1"/>
</dbReference>
<comment type="cofactor">
    <cofactor evidence="9">
        <name>Mg(2+)</name>
        <dbReference type="ChEBI" id="CHEBI:18420"/>
    </cofactor>
</comment>
<evidence type="ECO:0000259" key="11">
    <source>
        <dbReference type="PROSITE" id="PS50142"/>
    </source>
</evidence>
<accession>B9XI61</accession>
<dbReference type="OrthoDB" id="9805026at2"/>